<dbReference type="EMBL" id="GDID01004662">
    <property type="protein sequence ID" value="JAP91944.1"/>
    <property type="molecule type" value="Transcribed_RNA"/>
</dbReference>
<reference evidence="2" key="1">
    <citation type="submission" date="2015-07" db="EMBL/GenBank/DDBJ databases">
        <title>Adaptation to a free-living lifestyle via gene acquisitions in the diplomonad Trepomonas sp. PC1.</title>
        <authorList>
            <person name="Xu F."/>
            <person name="Jerlstrom-Hultqvist J."/>
            <person name="Kolisko M."/>
            <person name="Simpson A.G.B."/>
            <person name="Roger A.J."/>
            <person name="Svard S.G."/>
            <person name="Andersson J.O."/>
        </authorList>
    </citation>
    <scope>NUCLEOTIDE SEQUENCE</scope>
    <source>
        <strain evidence="2">PC1</strain>
    </source>
</reference>
<name>A0A146K7N1_9EUKA</name>
<evidence type="ECO:0000256" key="1">
    <source>
        <dbReference type="ARBA" id="ARBA00006545"/>
    </source>
</evidence>
<protein>
    <submittedName>
        <fullName evidence="2">Uncharacterized protein</fullName>
    </submittedName>
</protein>
<evidence type="ECO:0000313" key="2">
    <source>
        <dbReference type="EMBL" id="JAP91944.1"/>
    </source>
</evidence>
<dbReference type="GO" id="GO:0045053">
    <property type="term" value="P:protein retention in Golgi apparatus"/>
    <property type="evidence" value="ECO:0007669"/>
    <property type="project" value="TreeGrafter"/>
</dbReference>
<dbReference type="PANTHER" id="PTHR16166:SF93">
    <property type="entry name" value="INTERMEMBRANE LIPID TRANSFER PROTEIN VPS13"/>
    <property type="match status" value="1"/>
</dbReference>
<dbReference type="InterPro" id="IPR026847">
    <property type="entry name" value="VPS13"/>
</dbReference>
<sequence length="1776" mass="203563">QKLDIDEVLFKLSKTLPQTSETKKDMINQVSEKQQSKIPLIKLDFDAKLPIIIIPKSQQSPISLVIDLGEINIHSNYKQMTPKEVIMLMIEIKMLNTQIFLQIMEQRQLILLPFNINVQLGYGAYSSTDISKDLIMDVKLEMAEQLQLKISTEQLDQILSFLLPQNNLGYDPIDYTKIDESQTKILKEKAQGLKLKTEYIEKVEKEAKNMIIKLDVKLNGFILLLQGDRDQHHKAIKLSGQDQNNFEFFLGATVIEANINGIDDIKAKFILDSLYTYDHKTQNISQQNRKMLSIEGGIIVNFTGNKEKMDCNILLAQQIEFRFIVPTLINVVQALLPEKIDDSINQQRKQKKAVRNEQKKYEDVINKHKYEKTVKEIIQVAKSQNKKFDLNVKINLNMPKISVIVPFDAFDDESLLFAFETQFKLTADLIQKGEQLFENEKLVYYKKQMIIDAHPVIGQLQIYLRNQHQSNYIIQNISTQIDAGVVLDENLLDASKTGCLLIKDEKTINLRVQMIDPINIRLYYNNITLLLQFFNGVMIQVADLQQFFSKTFTNSEQKGQKDSKDSLALETTENKKQFDVDLTKAKQKNLIVKNSKVTGTKTFETEQCYIVANKIDVQQVILHTNGFIFSVIDDREDLISLIQFKIGQFKIDGSIILISNVKSVISSINILISLELNAFNKQLQLWEPVVQKCPLSITLSLGAKNEETDIMEVSANIKLAQEFLINVSPQILNVLMRLINVLISGLLGEMLNTTNNFVYQKIYSEETKNYVLKNQYSPIRKSIYHLNQNIAQQLIYSHQIVNQSNLNITLIDSKQQQYQVVANQSQYFNINDDNLVLFIQEQIPQLKIKISPQKSRFNSVTYNNQKIFIIQEFVDFQVRITIRKQFRVVNQTKKDLMVGQTPISDGFLFDEVLQVNLGDLSVNFDLQAEQFKIGQSYFRVQKQVICKDLNICDFHIFPKFMIQNCTTHQLQIQNTLIQPLQIQQFYLESLQTMIKQGVYQTEVTFDSKLQKIVLQCGLKKFQLQVQIKNDVFMIYSQYSIRNLLSSPNRVLVDSEFQVQCNFNDEQIILKSGEIEQIGTFEKQFLISISDQQLLQNSIDNAEKFVLKKDKKTFINEKYCFNVEYKNDQSDLGKVIQLSPSQMIRNFTKEKFVFCFDNQQIDVSASKDCTSILHQFKEFVIMQDQTQSIILPNKPQNTLIQIGPNKFQVQVAKMGGISYFDVYNFQQNIFQIINKTNHQLEFKQFVDQADQAQSKLTEALNPTCQVLSNQDKAFFLVDQQIKPMIEVVYEQITLKLDLTKIGKRKPVRIQNEYLFINIDSFDEKLQIIFESEQNQYQFTQIQPKMNISFLVEMPLLAISIFDQIGLLEANGKSYNDIPVELFCFELHQLNISGQIFDKISAQIHSNQIQLLNLQQNTAKHKILCIDELQVDLALLQNSLNFSDLRVKVGEVQVNVDQNFYESLIKLLKHFSNDEVLIFNTEYDEKLQQLVISKYLLPLLPSVAAASQSRPKMFFQNLTIGEIKLLINADISNPAADGGALGILSMISFWLTSLKNAKLVLSQFQAAKVFGVDELVKKIAKHYVDCGISDCFTFLNKATLFSLLPQSANFITDAFDFQQDQNLNQKAQQIMKNTASSYTSLIGGAFQGVSNMTSSLTFDLEYQQERQKYYAEAQKGQNAAKNAAIAFGKGFLDGITGVVMSPIKMAKEGHVGKGIVQGICGLVMKPIGGVFDGVGILSLGAQGKLNVVKKQREQRVYECGYIQEHQMIQQQGQDAYTE</sequence>
<dbReference type="PANTHER" id="PTHR16166">
    <property type="entry name" value="VACUOLAR PROTEIN SORTING-ASSOCIATED PROTEIN VPS13"/>
    <property type="match status" value="1"/>
</dbReference>
<feature type="non-terminal residue" evidence="2">
    <location>
        <position position="1"/>
    </location>
</feature>
<organism evidence="2">
    <name type="scientific">Trepomonas sp. PC1</name>
    <dbReference type="NCBI Taxonomy" id="1076344"/>
    <lineage>
        <taxon>Eukaryota</taxon>
        <taxon>Metamonada</taxon>
        <taxon>Diplomonadida</taxon>
        <taxon>Hexamitidae</taxon>
        <taxon>Hexamitinae</taxon>
        <taxon>Trepomonas</taxon>
    </lineage>
</organism>
<comment type="similarity">
    <text evidence="1">Belongs to the VPS13 family.</text>
</comment>
<dbReference type="GO" id="GO:0006623">
    <property type="term" value="P:protein targeting to vacuole"/>
    <property type="evidence" value="ECO:0007669"/>
    <property type="project" value="TreeGrafter"/>
</dbReference>
<gene>
    <name evidence="2" type="ORF">TPC1_16272</name>
</gene>
<accession>A0A146K7N1</accession>
<proteinExistence type="inferred from homology"/>